<dbReference type="SMART" id="SM00445">
    <property type="entry name" value="LINK"/>
    <property type="match status" value="1"/>
</dbReference>
<accession>A0A8T2NHE3</accession>
<dbReference type="Gene3D" id="2.10.25.10">
    <property type="entry name" value="Laminin"/>
    <property type="match status" value="5"/>
</dbReference>
<dbReference type="InterPro" id="IPR000742">
    <property type="entry name" value="EGF"/>
</dbReference>
<dbReference type="PANTHER" id="PTHR24038:SF8">
    <property type="entry name" value="STABILIN-1"/>
    <property type="match status" value="1"/>
</dbReference>
<keyword evidence="8" id="KW-0325">Glycoprotein</keyword>
<feature type="domain" description="EGF-like" evidence="14">
    <location>
        <begin position="107"/>
        <end position="144"/>
    </location>
</feature>
<evidence type="ECO:0000313" key="18">
    <source>
        <dbReference type="Proteomes" id="UP000824540"/>
    </source>
</evidence>
<feature type="domain" description="EGF-like" evidence="14">
    <location>
        <begin position="993"/>
        <end position="1025"/>
    </location>
</feature>
<dbReference type="PROSITE" id="PS50213">
    <property type="entry name" value="FAS1"/>
    <property type="match status" value="4"/>
</dbReference>
<evidence type="ECO:0000259" key="15">
    <source>
        <dbReference type="PROSITE" id="PS50213"/>
    </source>
</evidence>
<dbReference type="PANTHER" id="PTHR24038">
    <property type="entry name" value="STABILIN"/>
    <property type="match status" value="1"/>
</dbReference>
<dbReference type="SUPFAM" id="SSF56436">
    <property type="entry name" value="C-type lectin-like"/>
    <property type="match status" value="1"/>
</dbReference>
<dbReference type="SMART" id="SM00554">
    <property type="entry name" value="FAS1"/>
    <property type="match status" value="3"/>
</dbReference>
<dbReference type="SUPFAM" id="SSF82153">
    <property type="entry name" value="FAS1 domain"/>
    <property type="match status" value="5"/>
</dbReference>
<evidence type="ECO:0000256" key="1">
    <source>
        <dbReference type="ARBA" id="ARBA00004479"/>
    </source>
</evidence>
<dbReference type="InterPro" id="IPR002049">
    <property type="entry name" value="LE_dom"/>
</dbReference>
<feature type="transmembrane region" description="Helical" evidence="12">
    <location>
        <begin position="1751"/>
        <end position="1773"/>
    </location>
</feature>
<dbReference type="InterPro" id="IPR056806">
    <property type="entry name" value="EGF_STAB1-2"/>
</dbReference>
<evidence type="ECO:0000259" key="16">
    <source>
        <dbReference type="PROSITE" id="PS50963"/>
    </source>
</evidence>
<feature type="domain" description="FAS1" evidence="15">
    <location>
        <begin position="1191"/>
        <end position="1267"/>
    </location>
</feature>
<evidence type="ECO:0000256" key="11">
    <source>
        <dbReference type="PROSITE-ProRule" id="PRU00323"/>
    </source>
</evidence>
<feature type="disulfide bond" evidence="11">
    <location>
        <begin position="1572"/>
        <end position="1641"/>
    </location>
</feature>
<keyword evidence="7" id="KW-0675">Receptor</keyword>
<keyword evidence="3 12" id="KW-0812">Transmembrane</keyword>
<feature type="domain" description="EGF-like" evidence="14">
    <location>
        <begin position="671"/>
        <end position="713"/>
    </location>
</feature>
<dbReference type="InterPro" id="IPR036378">
    <property type="entry name" value="FAS1_dom_sf"/>
</dbReference>
<keyword evidence="13" id="KW-0732">Signal</keyword>
<feature type="chain" id="PRO_5035834538" description="Stabilin-2" evidence="13">
    <location>
        <begin position="17"/>
        <end position="1837"/>
    </location>
</feature>
<dbReference type="Gene3D" id="3.10.100.10">
    <property type="entry name" value="Mannose-Binding Protein A, subunit A"/>
    <property type="match status" value="1"/>
</dbReference>
<keyword evidence="4 12" id="KW-1133">Transmembrane helix</keyword>
<feature type="domain" description="EGF-like" evidence="14">
    <location>
        <begin position="1474"/>
        <end position="1516"/>
    </location>
</feature>
<feature type="disulfide bond" evidence="10">
    <location>
        <begin position="134"/>
        <end position="143"/>
    </location>
</feature>
<dbReference type="InterPro" id="IPR024731">
    <property type="entry name" value="NELL2-like_EGF"/>
</dbReference>
<dbReference type="PROSITE" id="PS01241">
    <property type="entry name" value="LINK_1"/>
    <property type="match status" value="1"/>
</dbReference>
<dbReference type="SMART" id="SM00181">
    <property type="entry name" value="EGF"/>
    <property type="match status" value="16"/>
</dbReference>
<dbReference type="OrthoDB" id="286301at2759"/>
<feature type="disulfide bond" evidence="10">
    <location>
        <begin position="115"/>
        <end position="132"/>
    </location>
</feature>
<feature type="signal peptide" evidence="13">
    <location>
        <begin position="1"/>
        <end position="16"/>
    </location>
</feature>
<comment type="subcellular location">
    <subcellularLocation>
        <location evidence="1">Membrane</location>
        <topology evidence="1">Single-pass type I membrane protein</topology>
    </subcellularLocation>
</comment>
<feature type="domain" description="EGF-like" evidence="14">
    <location>
        <begin position="189"/>
        <end position="227"/>
    </location>
</feature>
<protein>
    <recommendedName>
        <fullName evidence="19">Stabilin-2</fullName>
    </recommendedName>
</protein>
<dbReference type="SMART" id="SM00180">
    <property type="entry name" value="EGF_Lam"/>
    <property type="match status" value="3"/>
</dbReference>
<dbReference type="Pfam" id="PF00193">
    <property type="entry name" value="Xlink"/>
    <property type="match status" value="1"/>
</dbReference>
<dbReference type="PRINTS" id="PR01265">
    <property type="entry name" value="LINKMODULE"/>
</dbReference>
<proteinExistence type="predicted"/>
<dbReference type="FunFam" id="2.10.25.10:FF:000040">
    <property type="entry name" value="Stabilin 2"/>
    <property type="match status" value="3"/>
</dbReference>
<dbReference type="PROSITE" id="PS50026">
    <property type="entry name" value="EGF_3"/>
    <property type="match status" value="9"/>
</dbReference>
<feature type="disulfide bond" evidence="10">
    <location>
        <begin position="568"/>
        <end position="577"/>
    </location>
</feature>
<evidence type="ECO:0000259" key="14">
    <source>
        <dbReference type="PROSITE" id="PS50026"/>
    </source>
</evidence>
<evidence type="ECO:0000313" key="17">
    <source>
        <dbReference type="EMBL" id="KAG9337058.1"/>
    </source>
</evidence>
<dbReference type="Pfam" id="PF02469">
    <property type="entry name" value="Fasciclin"/>
    <property type="match status" value="5"/>
</dbReference>
<feature type="domain" description="FAS1" evidence="15">
    <location>
        <begin position="777"/>
        <end position="906"/>
    </location>
</feature>
<dbReference type="InterPro" id="IPR000782">
    <property type="entry name" value="FAS1_domain"/>
</dbReference>
<feature type="domain" description="Link" evidence="16">
    <location>
        <begin position="1550"/>
        <end position="1643"/>
    </location>
</feature>
<dbReference type="PROSITE" id="PS01186">
    <property type="entry name" value="EGF_2"/>
    <property type="match status" value="7"/>
</dbReference>
<feature type="domain" description="EGF-like" evidence="14">
    <location>
        <begin position="1386"/>
        <end position="1426"/>
    </location>
</feature>
<feature type="domain" description="FAS1" evidence="15">
    <location>
        <begin position="917"/>
        <end position="1178"/>
    </location>
</feature>
<evidence type="ECO:0000256" key="12">
    <source>
        <dbReference type="SAM" id="Phobius"/>
    </source>
</evidence>
<evidence type="ECO:0000256" key="3">
    <source>
        <dbReference type="ARBA" id="ARBA00022692"/>
    </source>
</evidence>
<dbReference type="FunFam" id="3.10.100.10:FF:000001">
    <property type="entry name" value="Hyaluronan proteoglycan link protein 1"/>
    <property type="match status" value="1"/>
</dbReference>
<evidence type="ECO:0000256" key="4">
    <source>
        <dbReference type="ARBA" id="ARBA00022989"/>
    </source>
</evidence>
<evidence type="ECO:0008006" key="19">
    <source>
        <dbReference type="Google" id="ProtNLM"/>
    </source>
</evidence>
<dbReference type="EMBL" id="JAFBMS010000096">
    <property type="protein sequence ID" value="KAG9337058.1"/>
    <property type="molecule type" value="Genomic_DNA"/>
</dbReference>
<dbReference type="InterPro" id="IPR016186">
    <property type="entry name" value="C-type_lectin-like/link_sf"/>
</dbReference>
<feature type="disulfide bond" evidence="11">
    <location>
        <begin position="1596"/>
        <end position="1617"/>
    </location>
</feature>
<evidence type="ECO:0000256" key="7">
    <source>
        <dbReference type="ARBA" id="ARBA00023170"/>
    </source>
</evidence>
<evidence type="ECO:0000256" key="2">
    <source>
        <dbReference type="ARBA" id="ARBA00022536"/>
    </source>
</evidence>
<keyword evidence="6 10" id="KW-1015">Disulfide bond</keyword>
<dbReference type="PROSITE" id="PS01248">
    <property type="entry name" value="EGF_LAM_1"/>
    <property type="match status" value="2"/>
</dbReference>
<dbReference type="PROSITE" id="PS00022">
    <property type="entry name" value="EGF_1"/>
    <property type="match status" value="4"/>
</dbReference>
<dbReference type="PROSITE" id="PS50963">
    <property type="entry name" value="LINK_2"/>
    <property type="match status" value="1"/>
</dbReference>
<dbReference type="GO" id="GO:0016020">
    <property type="term" value="C:membrane"/>
    <property type="evidence" value="ECO:0007669"/>
    <property type="project" value="UniProtKB-SubCell"/>
</dbReference>
<evidence type="ECO:0000256" key="8">
    <source>
        <dbReference type="ARBA" id="ARBA00023180"/>
    </source>
</evidence>
<dbReference type="GO" id="GO:0005540">
    <property type="term" value="F:hyaluronic acid binding"/>
    <property type="evidence" value="ECO:0007669"/>
    <property type="project" value="InterPro"/>
</dbReference>
<gene>
    <name evidence="17" type="ORF">JZ751_029826</name>
</gene>
<feature type="domain" description="EGF-like" evidence="14">
    <location>
        <begin position="538"/>
        <end position="578"/>
    </location>
</feature>
<keyword evidence="5 12" id="KW-0472">Membrane</keyword>
<evidence type="ECO:0000256" key="13">
    <source>
        <dbReference type="SAM" id="SignalP"/>
    </source>
</evidence>
<evidence type="ECO:0000256" key="6">
    <source>
        <dbReference type="ARBA" id="ARBA00023157"/>
    </source>
</evidence>
<dbReference type="InterPro" id="IPR016187">
    <property type="entry name" value="CTDL_fold"/>
</dbReference>
<feature type="disulfide bond" evidence="10">
    <location>
        <begin position="1416"/>
        <end position="1425"/>
    </location>
</feature>
<keyword evidence="18" id="KW-1185">Reference proteome</keyword>
<name>A0A8T2NHE3_9TELE</name>
<feature type="disulfide bond" evidence="10">
    <location>
        <begin position="1015"/>
        <end position="1024"/>
    </location>
</feature>
<dbReference type="GO" id="GO:0007155">
    <property type="term" value="P:cell adhesion"/>
    <property type="evidence" value="ECO:0007669"/>
    <property type="project" value="InterPro"/>
</dbReference>
<evidence type="ECO:0000256" key="9">
    <source>
        <dbReference type="ARBA" id="ARBA00023292"/>
    </source>
</evidence>
<comment type="caution">
    <text evidence="10">Lacks conserved residue(s) required for the propagation of feature annotation.</text>
</comment>
<comment type="caution">
    <text evidence="17">The sequence shown here is derived from an EMBL/GenBank/DDBJ whole genome shotgun (WGS) entry which is preliminary data.</text>
</comment>
<dbReference type="Gene3D" id="2.30.180.10">
    <property type="entry name" value="FAS1 domain"/>
    <property type="match status" value="5"/>
</dbReference>
<keyword evidence="2 10" id="KW-0245">EGF-like domain</keyword>
<evidence type="ECO:0000256" key="5">
    <source>
        <dbReference type="ARBA" id="ARBA00023136"/>
    </source>
</evidence>
<reference evidence="17" key="1">
    <citation type="thesis" date="2021" institute="BYU ScholarsArchive" country="Provo, UT, USA">
        <title>Applications of and Algorithms for Genome Assembly and Genomic Analyses with an Emphasis on Marine Teleosts.</title>
        <authorList>
            <person name="Pickett B.D."/>
        </authorList>
    </citation>
    <scope>NUCLEOTIDE SEQUENCE</scope>
    <source>
        <strain evidence="17">HI-2016</strain>
    </source>
</reference>
<feature type="domain" description="EGF-like" evidence="14">
    <location>
        <begin position="751"/>
        <end position="793"/>
    </location>
</feature>
<dbReference type="Pfam" id="PF24887">
    <property type="entry name" value="EGF_STAB1-2"/>
    <property type="match status" value="2"/>
</dbReference>
<feature type="domain" description="FAS1" evidence="15">
    <location>
        <begin position="365"/>
        <end position="525"/>
    </location>
</feature>
<keyword evidence="9" id="KW-0424">Laminin EGF-like domain</keyword>
<sequence length="1837" mass="200271">MLFVLVLGLMVTWTTQQETPQNRCDATRTIALSTPCTSCAASPFYAVNIGDRTVELPGCRHTCEKEVTEHRCCPYFWGPLCLRNGTCVCEAGYTGFACQECKNKNAYGDHCQSECNCVHGECNRGPGGDGQCYCQPPYSGPRCDKARFSYHTVTASCANCTAYSHCKGEGDQAACLCLPRFMKVGRICSGVCSKDECGPNGQCKYLGAGKFQCTCKEGFEGDGKICAPVNPCTTDNGGCPTNSTVCVLVSAGKSHCVCKDGMESDDPSKGCVLKSACTETTCDRTARCETGMDGLPRCFCQPYEIADGRRCYGNILERVLELNRKGSQEGKLYGSVTLFGQHLYKDLEGNDFQTLGGQAVRFKSNKRFIFMKDPDTVYSIIQSDIAAANGIIHVIDQPITNIRPDKSINDQNCGAPMPLRGPGPLTVFVPTNNAVDRFRDGSIIYMLTDAKHKLQELLRHHMYSSASVTVDQIASMSEIHTMANQIIAVNVSSEDSHLRNCEYQSSPSSELVSINGCAKYCNTTRTRAECCKGFYGPDCKPCIGGFKNPCYDKGVCHDGIQGDGMCSCKPGFEGVACHICSNTSKHGENCDEDCRCVHGICDNRPGSMGVCRSGTCLEGYSGEFCDKTAKPCNSDGVYENCHIHAYCSYSGDHTMCVCMSGYEGDGHICTPVNPCIKPSRGGCDPNAQCVYAGPGNVSCVCNEGWTGDGLACVEINNCLLERRGGCHVNADCQNECICKTGYMGDGKVCDLINPCTANNGGCHMLATCEPQEGGGRTCACPEGYGGDGKATCYGSILEQVPHLNLSGNITALVPTSAALKRFKAMDDDFWFDPYRLPHLVKVHFLDGVFSSEDLKQEFNKEIATLNPKTKWEIKNNSGEAMIQNATILSPDIPTLNGYIHVIDQVLTPHLSDIPALPPTLMQLLNSTPSFSLFRKAAMAYNLSESIGRKEYTVFIPTDGAIKEHLKMTNTTELDSACCSGYFGHSCLKCPGKIDNWCSNNGKCQDGIFGTGECLCNEGFHGTACEDCEPGKYGKDCKSEIDPCESDNGHCSKDANCTKTLPGERVCTCKEGFTGDGVVCLEIDGCTKNKGGCHSRAECIKTGPNLELMRHPDARWFNRNMVIYRVSDLLSTGRFTAFIPHSDYNGNFSDVVYINEDAKIITSDYDTSDGVIHFIDKVLLPYDLDKRKTIPPTLNVTAAAEAYGYTIFSKLLQTANLMSMVQNHLHHPLTMLWPTDEVFNSLPEERKKWLYSEDHRDKLAAYLKAHIIRDTKGDIVVDDGNAKLIERHLLFDVGVAYGIDQLLEPPSMGARCDSFEEVKRDGKSSSCSFSRFSSMFMPYRRYSVFNDDLFPFSPYGHLHHRRRAGCQRECVKVEWVPRCCKNHYGRDCQVCPGGLEAPCSNRGQCRDGKGGTGECQCQPGSAGIACELCKQNYYGANCTKKKPTCTPECHPNATGINVNCTCLSAYSGDGYSCAPIDRCVVEQNGGCSDFATCTFTGPNERDCECQDGYVGNGIQCLEKVVPPIDRCQEDNGGCDPKADCKDLHFHENTAGVFHLRSPLGKYKLNYTEAEAACQAEGAVLATFSQLSDAQQLGMHLCVAGWMDGKKVGYPTRFPSVKCGDNHVGVVLYKDPVDTSSKYDAYCYRVKDVFCECGPDYVGNGDYCNGNIVTTLSSRDIEYHISANNSVHLYDDLKHGAVIVSRLGYNLSVTVSPTDATLSSLSAQFQAVMSLPNLSSPVVVSHPSARGHSATGAVTSVLITFLIIGLVAGLGYYLLKHRNDGFRFQYFKNDDDDEGTPRGEGNPALVSIPNPLYNGYTAFAEPFGDSPEVDSSDTHHVLD</sequence>
<dbReference type="Proteomes" id="UP000824540">
    <property type="component" value="Unassembled WGS sequence"/>
</dbReference>
<dbReference type="Pfam" id="PF12947">
    <property type="entry name" value="EGF_3"/>
    <property type="match status" value="4"/>
</dbReference>
<dbReference type="InterPro" id="IPR000538">
    <property type="entry name" value="Link_dom"/>
</dbReference>
<dbReference type="SUPFAM" id="SSF57196">
    <property type="entry name" value="EGF/Laminin"/>
    <property type="match status" value="1"/>
</dbReference>
<evidence type="ECO:0000256" key="10">
    <source>
        <dbReference type="PROSITE-ProRule" id="PRU00076"/>
    </source>
</evidence>
<feature type="domain" description="EGF-like" evidence="14">
    <location>
        <begin position="1039"/>
        <end position="1080"/>
    </location>
</feature>
<organism evidence="17 18">
    <name type="scientific">Albula glossodonta</name>
    <name type="common">roundjaw bonefish</name>
    <dbReference type="NCBI Taxonomy" id="121402"/>
    <lineage>
        <taxon>Eukaryota</taxon>
        <taxon>Metazoa</taxon>
        <taxon>Chordata</taxon>
        <taxon>Craniata</taxon>
        <taxon>Vertebrata</taxon>
        <taxon>Euteleostomi</taxon>
        <taxon>Actinopterygii</taxon>
        <taxon>Neopterygii</taxon>
        <taxon>Teleostei</taxon>
        <taxon>Albuliformes</taxon>
        <taxon>Albulidae</taxon>
        <taxon>Albula</taxon>
    </lineage>
</organism>